<dbReference type="GO" id="GO:0033214">
    <property type="term" value="P:siderophore-iron import into cell"/>
    <property type="evidence" value="ECO:0007669"/>
    <property type="project" value="TreeGrafter"/>
</dbReference>
<protein>
    <submittedName>
        <fullName evidence="9">ABC transporter permease</fullName>
    </submittedName>
</protein>
<keyword evidence="3" id="KW-0813">Transport</keyword>
<feature type="transmembrane region" description="Helical" evidence="8">
    <location>
        <begin position="239"/>
        <end position="269"/>
    </location>
</feature>
<evidence type="ECO:0000256" key="2">
    <source>
        <dbReference type="ARBA" id="ARBA00007935"/>
    </source>
</evidence>
<proteinExistence type="inferred from homology"/>
<sequence>MADLSSRRGLPALLLATGMLLLAVCLASLLFGAGDISPRQALAALFGAGTDEARFVVAQLRAPRTLVGLVVGIALGGAGALMQTLARNPLAEPGLLGVSAGSGFAVTLALLFGASAATLTVHVAQLGALAGCLLVLSAARLQGVGNDPIRLVLAGATLSSLLLALTSLLLMFDQRSADEIRFWITGSVAGRDLAQLGQILPSLLLALVLTLLIVRPLAALALGERVARGLGHHPGRIRLLAVVIVALLVGSATAVAGPIIFVGLVVPFVARALAGPDIRRTLWLCLPLGPIMVIGADTLSRLIAAPAELPLGVLTALIGAPVLLLIVRGRRLPML</sequence>
<feature type="transmembrane region" description="Helical" evidence="8">
    <location>
        <begin position="93"/>
        <end position="113"/>
    </location>
</feature>
<evidence type="ECO:0000256" key="3">
    <source>
        <dbReference type="ARBA" id="ARBA00022448"/>
    </source>
</evidence>
<dbReference type="Proteomes" id="UP000240243">
    <property type="component" value="Unassembled WGS sequence"/>
</dbReference>
<dbReference type="SUPFAM" id="SSF81345">
    <property type="entry name" value="ABC transporter involved in vitamin B12 uptake, BtuC"/>
    <property type="match status" value="1"/>
</dbReference>
<reference evidence="9 10" key="1">
    <citation type="submission" date="2018-03" db="EMBL/GenBank/DDBJ databases">
        <title>The draft genome of Zobellella sp. 59N8.</title>
        <authorList>
            <person name="Liu L."/>
            <person name="Li L."/>
            <person name="Zhang X."/>
            <person name="Liang L."/>
            <person name="Wang T."/>
        </authorList>
    </citation>
    <scope>NUCLEOTIDE SEQUENCE [LARGE SCALE GENOMIC DNA]</scope>
    <source>
        <strain evidence="9 10">59N8</strain>
    </source>
</reference>
<dbReference type="GO" id="GO:0005886">
    <property type="term" value="C:plasma membrane"/>
    <property type="evidence" value="ECO:0007669"/>
    <property type="project" value="UniProtKB-SubCell"/>
</dbReference>
<dbReference type="PANTHER" id="PTHR30472:SF1">
    <property type="entry name" value="FE(3+) DICITRATE TRANSPORT SYSTEM PERMEASE PROTEIN FECC-RELATED"/>
    <property type="match status" value="1"/>
</dbReference>
<evidence type="ECO:0000256" key="1">
    <source>
        <dbReference type="ARBA" id="ARBA00004651"/>
    </source>
</evidence>
<comment type="similarity">
    <text evidence="2">Belongs to the binding-protein-dependent transport system permease family. FecCD subfamily.</text>
</comment>
<dbReference type="Pfam" id="PF01032">
    <property type="entry name" value="FecCD"/>
    <property type="match status" value="1"/>
</dbReference>
<evidence type="ECO:0000313" key="9">
    <source>
        <dbReference type="EMBL" id="PSJ44069.1"/>
    </source>
</evidence>
<evidence type="ECO:0000256" key="8">
    <source>
        <dbReference type="SAM" id="Phobius"/>
    </source>
</evidence>
<feature type="transmembrane region" description="Helical" evidence="8">
    <location>
        <begin position="67"/>
        <end position="86"/>
    </location>
</feature>
<dbReference type="AlphaFoldDB" id="A0A2P7R1J1"/>
<dbReference type="FunFam" id="1.10.3470.10:FF:000001">
    <property type="entry name" value="Vitamin B12 ABC transporter permease BtuC"/>
    <property type="match status" value="1"/>
</dbReference>
<feature type="transmembrane region" description="Helical" evidence="8">
    <location>
        <begin position="199"/>
        <end position="218"/>
    </location>
</feature>
<dbReference type="CDD" id="cd06550">
    <property type="entry name" value="TM_ABC_iron-siderophores_like"/>
    <property type="match status" value="1"/>
</dbReference>
<keyword evidence="7 8" id="KW-0472">Membrane</keyword>
<organism evidence="9 10">
    <name type="scientific">Zobellella endophytica</name>
    <dbReference type="NCBI Taxonomy" id="2116700"/>
    <lineage>
        <taxon>Bacteria</taxon>
        <taxon>Pseudomonadati</taxon>
        <taxon>Pseudomonadota</taxon>
        <taxon>Gammaproteobacteria</taxon>
        <taxon>Aeromonadales</taxon>
        <taxon>Aeromonadaceae</taxon>
        <taxon>Zobellella</taxon>
    </lineage>
</organism>
<evidence type="ECO:0000256" key="6">
    <source>
        <dbReference type="ARBA" id="ARBA00022989"/>
    </source>
</evidence>
<evidence type="ECO:0000313" key="10">
    <source>
        <dbReference type="Proteomes" id="UP000240243"/>
    </source>
</evidence>
<dbReference type="InterPro" id="IPR037294">
    <property type="entry name" value="ABC_BtuC-like"/>
</dbReference>
<evidence type="ECO:0000256" key="5">
    <source>
        <dbReference type="ARBA" id="ARBA00022692"/>
    </source>
</evidence>
<feature type="transmembrane region" description="Helical" evidence="8">
    <location>
        <begin position="311"/>
        <end position="329"/>
    </location>
</feature>
<keyword evidence="6 8" id="KW-1133">Transmembrane helix</keyword>
<comment type="subcellular location">
    <subcellularLocation>
        <location evidence="1">Cell membrane</location>
        <topology evidence="1">Multi-pass membrane protein</topology>
    </subcellularLocation>
</comment>
<dbReference type="OrthoDB" id="9055647at2"/>
<comment type="caution">
    <text evidence="9">The sequence shown here is derived from an EMBL/GenBank/DDBJ whole genome shotgun (WGS) entry which is preliminary data.</text>
</comment>
<feature type="transmembrane region" description="Helical" evidence="8">
    <location>
        <begin position="119"/>
        <end position="139"/>
    </location>
</feature>
<accession>A0A2P7R1J1</accession>
<dbReference type="GO" id="GO:0022857">
    <property type="term" value="F:transmembrane transporter activity"/>
    <property type="evidence" value="ECO:0007669"/>
    <property type="project" value="InterPro"/>
</dbReference>
<gene>
    <name evidence="9" type="ORF">C7H85_15065</name>
</gene>
<name>A0A2P7R1J1_9GAMM</name>
<dbReference type="InterPro" id="IPR000522">
    <property type="entry name" value="ABC_transptr_permease_BtuC"/>
</dbReference>
<feature type="transmembrane region" description="Helical" evidence="8">
    <location>
        <begin position="281"/>
        <end position="299"/>
    </location>
</feature>
<keyword evidence="4" id="KW-1003">Cell membrane</keyword>
<dbReference type="PANTHER" id="PTHR30472">
    <property type="entry name" value="FERRIC ENTEROBACTIN TRANSPORT SYSTEM PERMEASE PROTEIN"/>
    <property type="match status" value="1"/>
</dbReference>
<feature type="transmembrane region" description="Helical" evidence="8">
    <location>
        <begin position="151"/>
        <end position="172"/>
    </location>
</feature>
<evidence type="ECO:0000256" key="7">
    <source>
        <dbReference type="ARBA" id="ARBA00023136"/>
    </source>
</evidence>
<evidence type="ECO:0000256" key="4">
    <source>
        <dbReference type="ARBA" id="ARBA00022475"/>
    </source>
</evidence>
<dbReference type="Gene3D" id="1.10.3470.10">
    <property type="entry name" value="ABC transporter involved in vitamin B12 uptake, BtuC"/>
    <property type="match status" value="1"/>
</dbReference>
<dbReference type="RefSeq" id="WP_106730522.1">
    <property type="nucleotide sequence ID" value="NZ_PXYG01000007.1"/>
</dbReference>
<dbReference type="EMBL" id="PXYG01000007">
    <property type="protein sequence ID" value="PSJ44069.1"/>
    <property type="molecule type" value="Genomic_DNA"/>
</dbReference>
<keyword evidence="5 8" id="KW-0812">Transmembrane</keyword>
<keyword evidence="10" id="KW-1185">Reference proteome</keyword>